<name>A0A419WA18_9BACT</name>
<dbReference type="InterPro" id="IPR050275">
    <property type="entry name" value="PGM_Phosphatase"/>
</dbReference>
<dbReference type="Pfam" id="PF00300">
    <property type="entry name" value="His_Phos_1"/>
    <property type="match status" value="1"/>
</dbReference>
<dbReference type="InterPro" id="IPR013078">
    <property type="entry name" value="His_Pase_superF_clade-1"/>
</dbReference>
<dbReference type="SUPFAM" id="SSF53254">
    <property type="entry name" value="Phosphoglycerate mutase-like"/>
    <property type="match status" value="1"/>
</dbReference>
<accession>A0A419WA18</accession>
<dbReference type="RefSeq" id="WP_120273537.1">
    <property type="nucleotide sequence ID" value="NZ_RAPN01000001.1"/>
</dbReference>
<dbReference type="NCBIfam" id="TIGR03162">
    <property type="entry name" value="ribazole_cobC"/>
    <property type="match status" value="1"/>
</dbReference>
<dbReference type="InterPro" id="IPR017578">
    <property type="entry name" value="Ribazole_CobC"/>
</dbReference>
<dbReference type="PANTHER" id="PTHR48100:SF1">
    <property type="entry name" value="HISTIDINE PHOSPHATASE FAMILY PROTEIN-RELATED"/>
    <property type="match status" value="1"/>
</dbReference>
<evidence type="ECO:0000313" key="3">
    <source>
        <dbReference type="Proteomes" id="UP000283387"/>
    </source>
</evidence>
<dbReference type="Proteomes" id="UP000283387">
    <property type="component" value="Unassembled WGS sequence"/>
</dbReference>
<proteinExistence type="predicted"/>
<protein>
    <recommendedName>
        <fullName evidence="1">Alpha-ribazole phosphatase</fullName>
        <ecNumber evidence="1">3.1.3.73</ecNumber>
    </recommendedName>
</protein>
<evidence type="ECO:0000313" key="2">
    <source>
        <dbReference type="EMBL" id="RKD92315.1"/>
    </source>
</evidence>
<sequence length="179" mass="20581">MKIIAIRHTRVDVPSGVCYGQSDVCLAKTYDEEMAAVKAQADWYQYDAVYSSPLTRCRRLAEDLFPRETIVFDDRLMELNFGSWEMQKWNDIDDSPEAQAWFADFVRVRTPNGESFQDQINRTKDFLDELRQHPFQSVTIVAHGGILRALDCLINGTSPLDAFQNKVDYGQVLEFSIES</sequence>
<dbReference type="PANTHER" id="PTHR48100">
    <property type="entry name" value="BROAD-SPECIFICITY PHOSPHATASE YOR283W-RELATED"/>
    <property type="match status" value="1"/>
</dbReference>
<keyword evidence="3" id="KW-1185">Reference proteome</keyword>
<organism evidence="2 3">
    <name type="scientific">Mangrovibacterium diazotrophicum</name>
    <dbReference type="NCBI Taxonomy" id="1261403"/>
    <lineage>
        <taxon>Bacteria</taxon>
        <taxon>Pseudomonadati</taxon>
        <taxon>Bacteroidota</taxon>
        <taxon>Bacteroidia</taxon>
        <taxon>Marinilabiliales</taxon>
        <taxon>Prolixibacteraceae</taxon>
        <taxon>Mangrovibacterium</taxon>
    </lineage>
</organism>
<dbReference type="Gene3D" id="3.40.50.1240">
    <property type="entry name" value="Phosphoglycerate mutase-like"/>
    <property type="match status" value="1"/>
</dbReference>
<evidence type="ECO:0000256" key="1">
    <source>
        <dbReference type="NCBIfam" id="TIGR03162"/>
    </source>
</evidence>
<reference evidence="2 3" key="1">
    <citation type="submission" date="2018-09" db="EMBL/GenBank/DDBJ databases">
        <title>Genomic Encyclopedia of Archaeal and Bacterial Type Strains, Phase II (KMG-II): from individual species to whole genera.</title>
        <authorList>
            <person name="Goeker M."/>
        </authorList>
    </citation>
    <scope>NUCLEOTIDE SEQUENCE [LARGE SCALE GENOMIC DNA]</scope>
    <source>
        <strain evidence="2 3">DSM 27148</strain>
    </source>
</reference>
<dbReference type="GO" id="GO:0009236">
    <property type="term" value="P:cobalamin biosynthetic process"/>
    <property type="evidence" value="ECO:0007669"/>
    <property type="project" value="UniProtKB-UniRule"/>
</dbReference>
<comment type="caution">
    <text evidence="2">The sequence shown here is derived from an EMBL/GenBank/DDBJ whole genome shotgun (WGS) entry which is preliminary data.</text>
</comment>
<dbReference type="GO" id="GO:0005737">
    <property type="term" value="C:cytoplasm"/>
    <property type="evidence" value="ECO:0007669"/>
    <property type="project" value="TreeGrafter"/>
</dbReference>
<gene>
    <name evidence="2" type="ORF">BC643_2686</name>
</gene>
<dbReference type="InterPro" id="IPR029033">
    <property type="entry name" value="His_PPase_superfam"/>
</dbReference>
<dbReference type="EMBL" id="RAPN01000001">
    <property type="protein sequence ID" value="RKD92315.1"/>
    <property type="molecule type" value="Genomic_DNA"/>
</dbReference>
<dbReference type="AlphaFoldDB" id="A0A419WA18"/>
<dbReference type="OrthoDB" id="9782128at2"/>
<dbReference type="EC" id="3.1.3.73" evidence="1"/>
<dbReference type="GO" id="GO:0043755">
    <property type="term" value="F:alpha-ribazole phosphatase activity"/>
    <property type="evidence" value="ECO:0007669"/>
    <property type="project" value="UniProtKB-UniRule"/>
</dbReference>
<dbReference type="CDD" id="cd07067">
    <property type="entry name" value="HP_PGM_like"/>
    <property type="match status" value="1"/>
</dbReference>
<dbReference type="SMART" id="SM00855">
    <property type="entry name" value="PGAM"/>
    <property type="match status" value="1"/>
</dbReference>